<dbReference type="CDD" id="cd07067">
    <property type="entry name" value="HP_PGM_like"/>
    <property type="match status" value="1"/>
</dbReference>
<reference evidence="1 2" key="1">
    <citation type="submission" date="2018-08" db="EMBL/GenBank/DDBJ databases">
        <title>Bacillus jemisoniae sp. nov., Bacillus chryseoplanitiae sp. nov., Bacillus resnikiae sp. nov., and Bacillus frankliniae sp. nov., isolated from Viking spacecraft and associated surfaces.</title>
        <authorList>
            <person name="Seuylemezian A."/>
            <person name="Vaishampayan P."/>
        </authorList>
    </citation>
    <scope>NUCLEOTIDE SEQUENCE [LARGE SCALE GENOMIC DNA]</scope>
    <source>
        <strain evidence="1 2">JJ-247</strain>
    </source>
</reference>
<dbReference type="EMBL" id="QWVT01000026">
    <property type="protein sequence ID" value="RID83596.1"/>
    <property type="molecule type" value="Genomic_DNA"/>
</dbReference>
<gene>
    <name evidence="1" type="ORF">D1970_15495</name>
</gene>
<protein>
    <submittedName>
        <fullName evidence="1">Histidine phosphatase family protein</fullName>
    </submittedName>
</protein>
<dbReference type="PANTHER" id="PTHR48100">
    <property type="entry name" value="BROAD-SPECIFICITY PHOSPHATASE YOR283W-RELATED"/>
    <property type="match status" value="1"/>
</dbReference>
<dbReference type="OrthoDB" id="2185101at2"/>
<name>A0A398B798_9BACI</name>
<evidence type="ECO:0000313" key="1">
    <source>
        <dbReference type="EMBL" id="RID83596.1"/>
    </source>
</evidence>
<proteinExistence type="predicted"/>
<organism evidence="1 2">
    <name type="scientific">Mesobacillus zeae</name>
    <dbReference type="NCBI Taxonomy" id="1917180"/>
    <lineage>
        <taxon>Bacteria</taxon>
        <taxon>Bacillati</taxon>
        <taxon>Bacillota</taxon>
        <taxon>Bacilli</taxon>
        <taxon>Bacillales</taxon>
        <taxon>Bacillaceae</taxon>
        <taxon>Mesobacillus</taxon>
    </lineage>
</organism>
<accession>A0A398B798</accession>
<comment type="caution">
    <text evidence="1">The sequence shown here is derived from an EMBL/GenBank/DDBJ whole genome shotgun (WGS) entry which is preliminary data.</text>
</comment>
<dbReference type="InterPro" id="IPR050275">
    <property type="entry name" value="PGM_Phosphatase"/>
</dbReference>
<dbReference type="InterPro" id="IPR013078">
    <property type="entry name" value="His_Pase_superF_clade-1"/>
</dbReference>
<dbReference type="GO" id="GO:0005737">
    <property type="term" value="C:cytoplasm"/>
    <property type="evidence" value="ECO:0007669"/>
    <property type="project" value="TreeGrafter"/>
</dbReference>
<dbReference type="SMART" id="SM00855">
    <property type="entry name" value="PGAM"/>
    <property type="match status" value="1"/>
</dbReference>
<dbReference type="GO" id="GO:0016791">
    <property type="term" value="F:phosphatase activity"/>
    <property type="evidence" value="ECO:0007669"/>
    <property type="project" value="TreeGrafter"/>
</dbReference>
<dbReference type="AlphaFoldDB" id="A0A398B798"/>
<dbReference type="RefSeq" id="WP_119113805.1">
    <property type="nucleotide sequence ID" value="NZ_CBCSEO010000025.1"/>
</dbReference>
<evidence type="ECO:0000313" key="2">
    <source>
        <dbReference type="Proteomes" id="UP000265816"/>
    </source>
</evidence>
<dbReference type="SUPFAM" id="SSF53254">
    <property type="entry name" value="Phosphoglycerate mutase-like"/>
    <property type="match status" value="1"/>
</dbReference>
<dbReference type="Pfam" id="PF00300">
    <property type="entry name" value="His_Phos_1"/>
    <property type="match status" value="1"/>
</dbReference>
<dbReference type="PANTHER" id="PTHR48100:SF59">
    <property type="entry name" value="ADENOSYLCOBALAMIN_ALPHA-RIBAZOLE PHOSPHATASE"/>
    <property type="match status" value="1"/>
</dbReference>
<sequence length="184" mass="21185">MTNLYFVRHAQSAYTPDELGRPLTEKGFADAKKVTEIFKNVEIDVVISSPYKRAIQTVEGIAHDFGKEMEIEEGFKERMLSIVPAEDFTFAITKVWEDESFAWGGGESNEAARKRGSEVTCRILEKYKGKDIVIGTHGNIMVLIMSYFDQQYDFSFWRNLEMPDVYKLTFDGRELRSVERLWGG</sequence>
<dbReference type="Gene3D" id="3.40.50.1240">
    <property type="entry name" value="Phosphoglycerate mutase-like"/>
    <property type="match status" value="1"/>
</dbReference>
<keyword evidence="2" id="KW-1185">Reference proteome</keyword>
<dbReference type="InterPro" id="IPR029033">
    <property type="entry name" value="His_PPase_superfam"/>
</dbReference>
<dbReference type="Proteomes" id="UP000265816">
    <property type="component" value="Unassembled WGS sequence"/>
</dbReference>